<proteinExistence type="predicted"/>
<dbReference type="InterPro" id="IPR023168">
    <property type="entry name" value="GatB_Yqey_C_2"/>
</dbReference>
<dbReference type="PANTHER" id="PTHR28055">
    <property type="entry name" value="ALTERED INHERITANCE OF MITOCHONDRIA PROTEIN 41, MITOCHONDRIAL"/>
    <property type="match status" value="1"/>
</dbReference>
<dbReference type="Gene3D" id="1.10.1510.10">
    <property type="entry name" value="Uncharacterised protein YqeY/AIM41 PF09424, N-terminal domain"/>
    <property type="match status" value="1"/>
</dbReference>
<dbReference type="InterPro" id="IPR003789">
    <property type="entry name" value="Asn/Gln_tRNA_amidoTrase-B-like"/>
</dbReference>
<dbReference type="SUPFAM" id="SSF89095">
    <property type="entry name" value="GatB/YqeY motif"/>
    <property type="match status" value="1"/>
</dbReference>
<dbReference type="Pfam" id="PF09424">
    <property type="entry name" value="YqeY"/>
    <property type="match status" value="1"/>
</dbReference>
<dbReference type="InterPro" id="IPR019004">
    <property type="entry name" value="YqeY/Aim41"/>
</dbReference>
<protein>
    <recommendedName>
        <fullName evidence="3">GatB/YqeY domain-containing protein</fullName>
    </recommendedName>
</protein>
<evidence type="ECO:0000313" key="2">
    <source>
        <dbReference type="Proteomes" id="UP000231655"/>
    </source>
</evidence>
<accession>A0A285IU62</accession>
<dbReference type="Gene3D" id="1.10.10.410">
    <property type="match status" value="1"/>
</dbReference>
<dbReference type="InterPro" id="IPR042184">
    <property type="entry name" value="YqeY/Aim41_N"/>
</dbReference>
<sequence length="183" mass="20232">MTARRKRETLSRPGAFYKVGTCNQREGRRDMQLRERVNSALKQAMKDRAGDRLCTLRLINAAIKDRDIAARGEGSEEGVGEGEVLAILGKMVKQRQESARVYEEGGRIDLAQQELGEIEVIEEFLPKQLSDKEVETAIDEAVNATGANSIRDMGKIMGLLKSKYTGQMDFGAAGSKVKQRLAS</sequence>
<dbReference type="GO" id="GO:0016884">
    <property type="term" value="F:carbon-nitrogen ligase activity, with glutamine as amido-N-donor"/>
    <property type="evidence" value="ECO:0007669"/>
    <property type="project" value="InterPro"/>
</dbReference>
<name>A0A285IU62_9RHOB</name>
<dbReference type="EMBL" id="OBEA01000003">
    <property type="protein sequence ID" value="SNY51549.1"/>
    <property type="molecule type" value="Genomic_DNA"/>
</dbReference>
<evidence type="ECO:0008006" key="3">
    <source>
        <dbReference type="Google" id="ProtNLM"/>
    </source>
</evidence>
<dbReference type="PANTHER" id="PTHR28055:SF1">
    <property type="entry name" value="ALTERED INHERITANCE OF MITOCHONDRIA PROTEIN 41, MITOCHONDRIAL"/>
    <property type="match status" value="1"/>
</dbReference>
<organism evidence="1 2">
    <name type="scientific">Pseudooceanicola antarcticus</name>
    <dbReference type="NCBI Taxonomy" id="1247613"/>
    <lineage>
        <taxon>Bacteria</taxon>
        <taxon>Pseudomonadati</taxon>
        <taxon>Pseudomonadota</taxon>
        <taxon>Alphaproteobacteria</taxon>
        <taxon>Rhodobacterales</taxon>
        <taxon>Paracoccaceae</taxon>
        <taxon>Pseudooceanicola</taxon>
    </lineage>
</organism>
<gene>
    <name evidence="1" type="ORF">SAMN06297129_2160</name>
</gene>
<dbReference type="AlphaFoldDB" id="A0A285IU62"/>
<dbReference type="Proteomes" id="UP000231655">
    <property type="component" value="Unassembled WGS sequence"/>
</dbReference>
<reference evidence="1 2" key="1">
    <citation type="submission" date="2017-09" db="EMBL/GenBank/DDBJ databases">
        <authorList>
            <person name="Ehlers B."/>
            <person name="Leendertz F.H."/>
        </authorList>
    </citation>
    <scope>NUCLEOTIDE SEQUENCE [LARGE SCALE GENOMIC DNA]</scope>
    <source>
        <strain evidence="1 2">CGMCC 1.12662</strain>
    </source>
</reference>
<evidence type="ECO:0000313" key="1">
    <source>
        <dbReference type="EMBL" id="SNY51549.1"/>
    </source>
</evidence>